<proteinExistence type="predicted"/>
<accession>A0A5E5QVP8</accession>
<sequence length="105" mass="11450">MPLRRAVFAILFASLGSPLVAAETPLRLERLERCGDLLASERQEWCLRVRGLGAGLPRLLLDGRELPATALRREGDGLRLRLTAVATPAVRFGWSRAGAAAIRYG</sequence>
<feature type="signal peptide" evidence="1">
    <location>
        <begin position="1"/>
        <end position="21"/>
    </location>
</feature>
<dbReference type="EMBL" id="LR700248">
    <property type="protein sequence ID" value="VVH80216.1"/>
    <property type="molecule type" value="Genomic_DNA"/>
</dbReference>
<organism evidence="2">
    <name type="scientific">Pseudomonas aeruginosa</name>
    <dbReference type="NCBI Taxonomy" id="287"/>
    <lineage>
        <taxon>Bacteria</taxon>
        <taxon>Pseudomonadati</taxon>
        <taxon>Pseudomonadota</taxon>
        <taxon>Gammaproteobacteria</taxon>
        <taxon>Pseudomonadales</taxon>
        <taxon>Pseudomonadaceae</taxon>
        <taxon>Pseudomonas</taxon>
    </lineage>
</organism>
<gene>
    <name evidence="2" type="ORF">TUEID40_01371</name>
</gene>
<evidence type="ECO:0000256" key="1">
    <source>
        <dbReference type="SAM" id="SignalP"/>
    </source>
</evidence>
<name>A0A5E5QVP8_PSEAI</name>
<protein>
    <submittedName>
        <fullName evidence="2">Uncharacterized protein</fullName>
    </submittedName>
</protein>
<evidence type="ECO:0000313" key="2">
    <source>
        <dbReference type="EMBL" id="VVH80216.1"/>
    </source>
</evidence>
<keyword evidence="1" id="KW-0732">Signal</keyword>
<reference evidence="2" key="1">
    <citation type="submission" date="2019-09" db="EMBL/GenBank/DDBJ databases">
        <authorList>
            <person name="Gross C."/>
            <person name="Bohn E."/>
        </authorList>
    </citation>
    <scope>NUCLEOTIDE SEQUENCE</scope>
    <source>
        <strain evidence="2">ID40</strain>
    </source>
</reference>
<dbReference type="AlphaFoldDB" id="A0A5E5QVP8"/>
<feature type="chain" id="PRO_5022911575" evidence="1">
    <location>
        <begin position="22"/>
        <end position="105"/>
    </location>
</feature>